<evidence type="ECO:0000313" key="2">
    <source>
        <dbReference type="Proteomes" id="UP000015605"/>
    </source>
</evidence>
<dbReference type="EMBL" id="AUSS01000007">
    <property type="protein sequence ID" value="EPZ93419.1"/>
    <property type="molecule type" value="Genomic_DNA"/>
</dbReference>
<sequence>MRSFEKKIIKESDDLSDKITAAINYFDGKNNLYLMRCEAPQSN</sequence>
<organism evidence="1 2">
    <name type="scientific">Helicobacter pylori UM114</name>
    <dbReference type="NCBI Taxonomy" id="1355531"/>
    <lineage>
        <taxon>Bacteria</taxon>
        <taxon>Pseudomonadati</taxon>
        <taxon>Campylobacterota</taxon>
        <taxon>Epsilonproteobacteria</taxon>
        <taxon>Campylobacterales</taxon>
        <taxon>Helicobacteraceae</taxon>
        <taxon>Helicobacter</taxon>
    </lineage>
</organism>
<gene>
    <name evidence="1" type="ORF">N207_05930</name>
</gene>
<dbReference type="Proteomes" id="UP000015605">
    <property type="component" value="Unassembled WGS sequence"/>
</dbReference>
<name>T0EVE0_HELPX</name>
<reference evidence="1 2" key="1">
    <citation type="journal article" date="2013" name="Genome Announc.">
        <title>Multiple genome sequences of Helicobacter pylori strains of diverse disease and antibiotic resistance backgrounds from Malaysia.</title>
        <authorList>
            <person name="Rehvathy V."/>
            <person name="Tan M.H."/>
            <person name="Gunaletchumy S.P."/>
            <person name="Teh X."/>
            <person name="Wang S."/>
            <person name="Baybayan P."/>
            <person name="Singh S."/>
            <person name="Ashby M."/>
            <person name="Kaakoush N.O."/>
            <person name="Mitchell H.M."/>
            <person name="Croft L.J."/>
            <person name="Goh K.L."/>
            <person name="Loke M.F."/>
            <person name="Vadivelu J."/>
        </authorList>
    </citation>
    <scope>NUCLEOTIDE SEQUENCE [LARGE SCALE GENOMIC DNA]</scope>
    <source>
        <strain evidence="1 2">UM114</strain>
    </source>
</reference>
<evidence type="ECO:0000313" key="1">
    <source>
        <dbReference type="EMBL" id="EPZ93419.1"/>
    </source>
</evidence>
<comment type="caution">
    <text evidence="1">The sequence shown here is derived from an EMBL/GenBank/DDBJ whole genome shotgun (WGS) entry which is preliminary data.</text>
</comment>
<protein>
    <submittedName>
        <fullName evidence="1">Uncharacterized protein</fullName>
    </submittedName>
</protein>
<proteinExistence type="predicted"/>
<dbReference type="PATRIC" id="fig|1355531.3.peg.318"/>
<dbReference type="AlphaFoldDB" id="T0EVE0"/>
<accession>T0EVE0</accession>